<evidence type="ECO:0000313" key="3">
    <source>
        <dbReference type="Proteomes" id="UP000765509"/>
    </source>
</evidence>
<gene>
    <name evidence="2" type="ORF">O181_091016</name>
</gene>
<reference evidence="2" key="1">
    <citation type="submission" date="2021-03" db="EMBL/GenBank/DDBJ databases">
        <title>Draft genome sequence of rust myrtle Austropuccinia psidii MF-1, a brazilian biotype.</title>
        <authorList>
            <person name="Quecine M.C."/>
            <person name="Pachon D.M.R."/>
            <person name="Bonatelli M.L."/>
            <person name="Correr F.H."/>
            <person name="Franceschini L.M."/>
            <person name="Leite T.F."/>
            <person name="Margarido G.R.A."/>
            <person name="Almeida C.A."/>
            <person name="Ferrarezi J.A."/>
            <person name="Labate C.A."/>
        </authorList>
    </citation>
    <scope>NUCLEOTIDE SEQUENCE</scope>
    <source>
        <strain evidence="2">MF-1</strain>
    </source>
</reference>
<dbReference type="AlphaFoldDB" id="A0A9Q3P986"/>
<keyword evidence="3" id="KW-1185">Reference proteome</keyword>
<evidence type="ECO:0000256" key="1">
    <source>
        <dbReference type="SAM" id="MobiDB-lite"/>
    </source>
</evidence>
<evidence type="ECO:0000313" key="2">
    <source>
        <dbReference type="EMBL" id="MBW0551301.1"/>
    </source>
</evidence>
<accession>A0A9Q3P986</accession>
<proteinExistence type="predicted"/>
<comment type="caution">
    <text evidence="2">The sequence shown here is derived from an EMBL/GenBank/DDBJ whole genome shotgun (WGS) entry which is preliminary data.</text>
</comment>
<feature type="region of interest" description="Disordered" evidence="1">
    <location>
        <begin position="128"/>
        <end position="164"/>
    </location>
</feature>
<dbReference type="Proteomes" id="UP000765509">
    <property type="component" value="Unassembled WGS sequence"/>
</dbReference>
<dbReference type="EMBL" id="AVOT02057131">
    <property type="protein sequence ID" value="MBW0551301.1"/>
    <property type="molecule type" value="Genomic_DNA"/>
</dbReference>
<organism evidence="2 3">
    <name type="scientific">Austropuccinia psidii MF-1</name>
    <dbReference type="NCBI Taxonomy" id="1389203"/>
    <lineage>
        <taxon>Eukaryota</taxon>
        <taxon>Fungi</taxon>
        <taxon>Dikarya</taxon>
        <taxon>Basidiomycota</taxon>
        <taxon>Pucciniomycotina</taxon>
        <taxon>Pucciniomycetes</taxon>
        <taxon>Pucciniales</taxon>
        <taxon>Sphaerophragmiaceae</taxon>
        <taxon>Austropuccinia</taxon>
    </lineage>
</organism>
<feature type="compositionally biased region" description="Basic and acidic residues" evidence="1">
    <location>
        <begin position="144"/>
        <end position="157"/>
    </location>
</feature>
<sequence>MLEDWWKKLVKVLQHKLSLRKENSKVKRKGKIPSGTEYTQGSAISQRQLPEIPIISEPELELSLSNSNRYTSHSEASDRHLQEQVEAVLQILQGQILGNVAQIHQGVMNFWNIVKKFFKEEETVRYSNGWNPLSSKHQKKKIKDWHNNKRDTSKEEAPVAPTRK</sequence>
<protein>
    <submittedName>
        <fullName evidence="2">Uncharacterized protein</fullName>
    </submittedName>
</protein>
<name>A0A9Q3P986_9BASI</name>